<dbReference type="InterPro" id="IPR056691">
    <property type="entry name" value="DUF7789"/>
</dbReference>
<feature type="domain" description="DUF7789" evidence="2">
    <location>
        <begin position="50"/>
        <end position="110"/>
    </location>
</feature>
<dbReference type="Proteomes" id="UP000759131">
    <property type="component" value="Unassembled WGS sequence"/>
</dbReference>
<protein>
    <recommendedName>
        <fullName evidence="2">DUF7789 domain-containing protein</fullName>
    </recommendedName>
</protein>
<name>A0A7R9Q541_9ACAR</name>
<dbReference type="AlphaFoldDB" id="A0A7R9Q541"/>
<keyword evidence="1" id="KW-1133">Transmembrane helix</keyword>
<accession>A0A7R9Q541</accession>
<proteinExistence type="predicted"/>
<keyword evidence="1" id="KW-0472">Membrane</keyword>
<feature type="domain" description="DUF7789" evidence="2">
    <location>
        <begin position="125"/>
        <end position="190"/>
    </location>
</feature>
<reference evidence="3" key="1">
    <citation type="submission" date="2020-11" db="EMBL/GenBank/DDBJ databases">
        <authorList>
            <person name="Tran Van P."/>
        </authorList>
    </citation>
    <scope>NUCLEOTIDE SEQUENCE</scope>
</reference>
<dbReference type="PANTHER" id="PTHR39299">
    <property type="entry name" value="TRANSMEMBRANE PROTEIN"/>
    <property type="match status" value="1"/>
</dbReference>
<keyword evidence="1" id="KW-0812">Transmembrane</keyword>
<sequence>MRTTGDHHLEGPSMVTTTTAEATAIGGDHVYTIEDLGLRAAPQTQHTFIGPGVFRERAFELIAFVATITIVLVYVIFNYSANQSHNSIKIARLTITCLFAPILIVGGIVFTMRYLRSKNLIFRTVGANAEMQRICEILFAAQSLLKFDVQLAGSSLILWLRKGFRHWDQTDQIVVSIGSIVTIAWISLGLCGLKTSQQFMYF</sequence>
<dbReference type="Pfam" id="PF25044">
    <property type="entry name" value="DUF7789"/>
    <property type="match status" value="2"/>
</dbReference>
<organism evidence="3">
    <name type="scientific">Medioppia subpectinata</name>
    <dbReference type="NCBI Taxonomy" id="1979941"/>
    <lineage>
        <taxon>Eukaryota</taxon>
        <taxon>Metazoa</taxon>
        <taxon>Ecdysozoa</taxon>
        <taxon>Arthropoda</taxon>
        <taxon>Chelicerata</taxon>
        <taxon>Arachnida</taxon>
        <taxon>Acari</taxon>
        <taxon>Acariformes</taxon>
        <taxon>Sarcoptiformes</taxon>
        <taxon>Oribatida</taxon>
        <taxon>Brachypylina</taxon>
        <taxon>Oppioidea</taxon>
        <taxon>Oppiidae</taxon>
        <taxon>Medioppia</taxon>
    </lineage>
</organism>
<keyword evidence="4" id="KW-1185">Reference proteome</keyword>
<evidence type="ECO:0000313" key="3">
    <source>
        <dbReference type="EMBL" id="CAD7632930.1"/>
    </source>
</evidence>
<evidence type="ECO:0000259" key="2">
    <source>
        <dbReference type="Pfam" id="PF25044"/>
    </source>
</evidence>
<dbReference type="EMBL" id="OC866387">
    <property type="protein sequence ID" value="CAD7632930.1"/>
    <property type="molecule type" value="Genomic_DNA"/>
</dbReference>
<dbReference type="OrthoDB" id="2448307at2759"/>
<feature type="transmembrane region" description="Helical" evidence="1">
    <location>
        <begin position="61"/>
        <end position="81"/>
    </location>
</feature>
<evidence type="ECO:0000256" key="1">
    <source>
        <dbReference type="SAM" id="Phobius"/>
    </source>
</evidence>
<dbReference type="EMBL" id="CAJPIZ010011812">
    <property type="protein sequence ID" value="CAG2113360.1"/>
    <property type="molecule type" value="Genomic_DNA"/>
</dbReference>
<feature type="transmembrane region" description="Helical" evidence="1">
    <location>
        <begin position="172"/>
        <end position="193"/>
    </location>
</feature>
<feature type="transmembrane region" description="Helical" evidence="1">
    <location>
        <begin position="93"/>
        <end position="116"/>
    </location>
</feature>
<dbReference type="PANTHER" id="PTHR39299:SF1">
    <property type="entry name" value="TRANSMEMBRANE PROTEIN"/>
    <property type="match status" value="1"/>
</dbReference>
<evidence type="ECO:0000313" key="4">
    <source>
        <dbReference type="Proteomes" id="UP000759131"/>
    </source>
</evidence>
<gene>
    <name evidence="3" type="ORF">OSB1V03_LOCUS13329</name>
</gene>